<sequence length="207" mass="24093">MILTQTSDLADESAFERSLIHAIYRGKPKILLNYIELLEKNKHHEGIIIQADNAEQLWKDFKSLYFYIKAGGGLVINPFGKVLLIFRRGVWDLPKGKQDPGETLAQTALREVREETGVPDLKIVEKLDNGYHCYMMSKQRTLKRTRWYLMQTTSSDQLILQKEEGIQDAAWFDPKELPKLTMPMYNNIRDVLHRYSEEKLKPSDPPK</sequence>
<dbReference type="EMBL" id="JADKGY010000001">
    <property type="protein sequence ID" value="MBK9981150.1"/>
    <property type="molecule type" value="Genomic_DNA"/>
</dbReference>
<evidence type="ECO:0000256" key="2">
    <source>
        <dbReference type="ARBA" id="ARBA00022801"/>
    </source>
</evidence>
<dbReference type="InterPro" id="IPR020084">
    <property type="entry name" value="NUDIX_hydrolase_CS"/>
</dbReference>
<dbReference type="SUPFAM" id="SSF55811">
    <property type="entry name" value="Nudix"/>
    <property type="match status" value="1"/>
</dbReference>
<dbReference type="Pfam" id="PF00293">
    <property type="entry name" value="NUDIX"/>
    <property type="match status" value="1"/>
</dbReference>
<name>A0A9D7SQ22_9BACT</name>
<organism evidence="6 7">
    <name type="scientific">Candidatus Opimibacter skivensis</name>
    <dbReference type="NCBI Taxonomy" id="2982028"/>
    <lineage>
        <taxon>Bacteria</taxon>
        <taxon>Pseudomonadati</taxon>
        <taxon>Bacteroidota</taxon>
        <taxon>Saprospiria</taxon>
        <taxon>Saprospirales</taxon>
        <taxon>Saprospiraceae</taxon>
        <taxon>Candidatus Opimibacter</taxon>
    </lineage>
</organism>
<gene>
    <name evidence="6" type="ORF">IPP15_01770</name>
</gene>
<protein>
    <submittedName>
        <fullName evidence="6">NUDIX domain-containing protein</fullName>
    </submittedName>
</protein>
<dbReference type="PROSITE" id="PS00893">
    <property type="entry name" value="NUDIX_BOX"/>
    <property type="match status" value="1"/>
</dbReference>
<dbReference type="InterPro" id="IPR000086">
    <property type="entry name" value="NUDIX_hydrolase_dom"/>
</dbReference>
<dbReference type="CDD" id="cd03673">
    <property type="entry name" value="NUDIX_Ap6A_hydrolase"/>
    <property type="match status" value="1"/>
</dbReference>
<dbReference type="InterPro" id="IPR020476">
    <property type="entry name" value="Nudix_hydrolase"/>
</dbReference>
<dbReference type="PANTHER" id="PTHR43046">
    <property type="entry name" value="GDP-MANNOSE MANNOSYL HYDROLASE"/>
    <property type="match status" value="1"/>
</dbReference>
<reference evidence="6 7" key="1">
    <citation type="submission" date="2020-10" db="EMBL/GenBank/DDBJ databases">
        <title>Connecting structure to function with the recovery of over 1000 high-quality activated sludge metagenome-assembled genomes encoding full-length rRNA genes using long-read sequencing.</title>
        <authorList>
            <person name="Singleton C.M."/>
            <person name="Petriglieri F."/>
            <person name="Kristensen J.M."/>
            <person name="Kirkegaard R.H."/>
            <person name="Michaelsen T.Y."/>
            <person name="Andersen M.H."/>
            <person name="Karst S.M."/>
            <person name="Dueholm M.S."/>
            <person name="Nielsen P.H."/>
            <person name="Albertsen M."/>
        </authorList>
    </citation>
    <scope>NUCLEOTIDE SEQUENCE [LARGE SCALE GENOMIC DNA]</scope>
    <source>
        <strain evidence="6">Ribe_18-Q3-R11-54_MAXAC.273</strain>
    </source>
</reference>
<dbReference type="PANTHER" id="PTHR43046:SF12">
    <property type="entry name" value="GDP-MANNOSE MANNOSYL HYDROLASE"/>
    <property type="match status" value="1"/>
</dbReference>
<dbReference type="GO" id="GO:0016787">
    <property type="term" value="F:hydrolase activity"/>
    <property type="evidence" value="ECO:0007669"/>
    <property type="project" value="UniProtKB-KW"/>
</dbReference>
<feature type="domain" description="Nudix hydrolase" evidence="5">
    <location>
        <begin position="66"/>
        <end position="196"/>
    </location>
</feature>
<dbReference type="PROSITE" id="PS51462">
    <property type="entry name" value="NUDIX"/>
    <property type="match status" value="1"/>
</dbReference>
<accession>A0A9D7SQ22</accession>
<keyword evidence="2 4" id="KW-0378">Hydrolase</keyword>
<evidence type="ECO:0000313" key="6">
    <source>
        <dbReference type="EMBL" id="MBK9981150.1"/>
    </source>
</evidence>
<comment type="cofactor">
    <cofactor evidence="1">
        <name>Mg(2+)</name>
        <dbReference type="ChEBI" id="CHEBI:18420"/>
    </cofactor>
</comment>
<evidence type="ECO:0000256" key="3">
    <source>
        <dbReference type="ARBA" id="ARBA00022842"/>
    </source>
</evidence>
<dbReference type="InterPro" id="IPR015797">
    <property type="entry name" value="NUDIX_hydrolase-like_dom_sf"/>
</dbReference>
<dbReference type="Gene3D" id="3.90.79.10">
    <property type="entry name" value="Nucleoside Triphosphate Pyrophosphohydrolase"/>
    <property type="match status" value="1"/>
</dbReference>
<dbReference type="AlphaFoldDB" id="A0A9D7SQ22"/>
<dbReference type="PRINTS" id="PR00502">
    <property type="entry name" value="NUDIXFAMILY"/>
</dbReference>
<keyword evidence="3" id="KW-0460">Magnesium</keyword>
<comment type="similarity">
    <text evidence="4">Belongs to the Nudix hydrolase family.</text>
</comment>
<evidence type="ECO:0000259" key="5">
    <source>
        <dbReference type="PROSITE" id="PS51462"/>
    </source>
</evidence>
<evidence type="ECO:0000256" key="1">
    <source>
        <dbReference type="ARBA" id="ARBA00001946"/>
    </source>
</evidence>
<comment type="caution">
    <text evidence="6">The sequence shown here is derived from an EMBL/GenBank/DDBJ whole genome shotgun (WGS) entry which is preliminary data.</text>
</comment>
<evidence type="ECO:0000256" key="4">
    <source>
        <dbReference type="RuleBase" id="RU003476"/>
    </source>
</evidence>
<dbReference type="Proteomes" id="UP000808337">
    <property type="component" value="Unassembled WGS sequence"/>
</dbReference>
<evidence type="ECO:0000313" key="7">
    <source>
        <dbReference type="Proteomes" id="UP000808337"/>
    </source>
</evidence>
<proteinExistence type="inferred from homology"/>